<protein>
    <submittedName>
        <fullName evidence="1">Uncharacterized protein</fullName>
    </submittedName>
</protein>
<sequence>MATALCVYSTSSFPGPLHRNHVLGIRRLTVSTASILCVKKSPFQLMFQRVPQSVSAHFGATAGPSTRLLCVQESSGDYAGLLSPVPLLCGLTPYSGLRFGASCYERSLIGGVCAPFTLAAARSFRARKYFLLPSFVPLLPCCRFVPYWSRAARICQPLFPACQSLSSLSLDAALVPASWPAARLCQQSFP</sequence>
<dbReference type="AlphaFoldDB" id="A0A9N7Y0S9"/>
<reference evidence="1" key="1">
    <citation type="submission" date="2020-03" db="EMBL/GenBank/DDBJ databases">
        <authorList>
            <person name="Weist P."/>
        </authorList>
    </citation>
    <scope>NUCLEOTIDE SEQUENCE</scope>
</reference>
<organism evidence="1 2">
    <name type="scientific">Pleuronectes platessa</name>
    <name type="common">European plaice</name>
    <dbReference type="NCBI Taxonomy" id="8262"/>
    <lineage>
        <taxon>Eukaryota</taxon>
        <taxon>Metazoa</taxon>
        <taxon>Chordata</taxon>
        <taxon>Craniata</taxon>
        <taxon>Vertebrata</taxon>
        <taxon>Euteleostomi</taxon>
        <taxon>Actinopterygii</taxon>
        <taxon>Neopterygii</taxon>
        <taxon>Teleostei</taxon>
        <taxon>Neoteleostei</taxon>
        <taxon>Acanthomorphata</taxon>
        <taxon>Carangaria</taxon>
        <taxon>Pleuronectiformes</taxon>
        <taxon>Pleuronectoidei</taxon>
        <taxon>Pleuronectidae</taxon>
        <taxon>Pleuronectes</taxon>
    </lineage>
</organism>
<name>A0A9N7Y0S9_PLEPL</name>
<keyword evidence="2" id="KW-1185">Reference proteome</keyword>
<accession>A0A9N7Y0S9</accession>
<evidence type="ECO:0000313" key="2">
    <source>
        <dbReference type="Proteomes" id="UP001153269"/>
    </source>
</evidence>
<dbReference type="EMBL" id="CADEAL010000052">
    <property type="protein sequence ID" value="CAB1413370.1"/>
    <property type="molecule type" value="Genomic_DNA"/>
</dbReference>
<evidence type="ECO:0000313" key="1">
    <source>
        <dbReference type="EMBL" id="CAB1413370.1"/>
    </source>
</evidence>
<proteinExistence type="predicted"/>
<gene>
    <name evidence="1" type="ORF">PLEPLA_LOCUS1070</name>
</gene>
<comment type="caution">
    <text evidence="1">The sequence shown here is derived from an EMBL/GenBank/DDBJ whole genome shotgun (WGS) entry which is preliminary data.</text>
</comment>
<dbReference type="Proteomes" id="UP001153269">
    <property type="component" value="Unassembled WGS sequence"/>
</dbReference>